<dbReference type="OrthoDB" id="564871at2"/>
<sequence length="270" mass="30239">MTDPVLILCMKWGTLYGARDVNALARGVRRHLFRPHRFICLTDDPAGLDEGIESRPLPRLDLPPGSGDTRWRKLALFNRDLPERLDAAAGTPALFLDLDLVVTGGLDAFFDLPGRFCILRDDDLFRAKPLRRLRPGRDRFLHMVGNTSVFRHGIGAHPEVVETYLADPAAAQARYEHEQQMVSDILNTQGRLTYWPRGWCVSFKNHCVGRGLSSYLSDPAFPDSARIVLFAGSPKMAEVMAGRGGRWYRRIGDVGWLRAAWDGIEGGNRG</sequence>
<dbReference type="InterPro" id="IPR029044">
    <property type="entry name" value="Nucleotide-diphossugar_trans"/>
</dbReference>
<reference evidence="1 2" key="1">
    <citation type="submission" date="2017-03" db="EMBL/GenBank/DDBJ databases">
        <title>Genome sequence of Paracoccus contaminans isolated from a water microcosm.</title>
        <authorList>
            <person name="Aurass P."/>
            <person name="Karste S."/>
            <person name="Trost E."/>
            <person name="Glaeser S.P."/>
            <person name="Kaempfer P."/>
            <person name="Flieger A."/>
        </authorList>
    </citation>
    <scope>NUCLEOTIDE SEQUENCE [LARGE SCALE GENOMIC DNA]</scope>
    <source>
        <strain evidence="2">RKI 16-01929T\LMG 29738T\CCM 8701T\CIP 111112T</strain>
    </source>
</reference>
<dbReference type="EMBL" id="CP020612">
    <property type="protein sequence ID" value="ARJ69908.1"/>
    <property type="molecule type" value="Genomic_DNA"/>
</dbReference>
<evidence type="ECO:0000313" key="1">
    <source>
        <dbReference type="EMBL" id="ARJ69908.1"/>
    </source>
</evidence>
<dbReference type="STRING" id="1945662.B0A89_09995"/>
<name>A0A1W6CYI2_9RHOB</name>
<accession>A0A1W6CYI2</accession>
<protein>
    <recommendedName>
        <fullName evidence="3">Glycosyltransferase</fullName>
    </recommendedName>
</protein>
<dbReference type="RefSeq" id="WP_085378028.1">
    <property type="nucleotide sequence ID" value="NZ_CP020612.1"/>
</dbReference>
<dbReference type="AlphaFoldDB" id="A0A1W6CYI2"/>
<proteinExistence type="predicted"/>
<dbReference type="Proteomes" id="UP000193017">
    <property type="component" value="Chromosome"/>
</dbReference>
<evidence type="ECO:0000313" key="2">
    <source>
        <dbReference type="Proteomes" id="UP000193017"/>
    </source>
</evidence>
<dbReference type="SUPFAM" id="SSF53448">
    <property type="entry name" value="Nucleotide-diphospho-sugar transferases"/>
    <property type="match status" value="1"/>
</dbReference>
<organism evidence="1 2">
    <name type="scientific">Paracoccus contaminans</name>
    <dbReference type="NCBI Taxonomy" id="1945662"/>
    <lineage>
        <taxon>Bacteria</taxon>
        <taxon>Pseudomonadati</taxon>
        <taxon>Pseudomonadota</taxon>
        <taxon>Alphaproteobacteria</taxon>
        <taxon>Rhodobacterales</taxon>
        <taxon>Paracoccaceae</taxon>
        <taxon>Paracoccus</taxon>
    </lineage>
</organism>
<keyword evidence="2" id="KW-1185">Reference proteome</keyword>
<dbReference type="KEGG" id="pcon:B0A89_09995"/>
<evidence type="ECO:0008006" key="3">
    <source>
        <dbReference type="Google" id="ProtNLM"/>
    </source>
</evidence>
<gene>
    <name evidence="1" type="ORF">B0A89_09995</name>
</gene>